<reference evidence="7 8" key="1">
    <citation type="submission" date="2016-03" db="EMBL/GenBank/DDBJ databases">
        <title>Genome sequence of Nesiotobacter sp. nov., a moderately halophilic alphaproteobacterium isolated from the Yellow Sea, China.</title>
        <authorList>
            <person name="Zhang G."/>
            <person name="Zhang R."/>
        </authorList>
    </citation>
    <scope>NUCLEOTIDE SEQUENCE [LARGE SCALE GENOMIC DNA]</scope>
    <source>
        <strain evidence="7 8">WB1-6</strain>
    </source>
</reference>
<dbReference type="PANTHER" id="PTHR14084:SF0">
    <property type="entry name" value="KYNURENINASE"/>
    <property type="match status" value="1"/>
</dbReference>
<dbReference type="FunFam" id="3.40.640.10:FF:000107">
    <property type="entry name" value="Kynureninase"/>
    <property type="match status" value="1"/>
</dbReference>
<feature type="binding site" evidence="4">
    <location>
        <position position="191"/>
    </location>
    <ligand>
        <name>pyridoxal 5'-phosphate</name>
        <dbReference type="ChEBI" id="CHEBI:597326"/>
    </ligand>
</feature>
<feature type="binding site" evidence="4">
    <location>
        <position position="213"/>
    </location>
    <ligand>
        <name>pyridoxal 5'-phosphate</name>
        <dbReference type="ChEBI" id="CHEBI:597326"/>
    </ligand>
</feature>
<keyword evidence="2 4" id="KW-0378">Hydrolase</keyword>
<dbReference type="Gene3D" id="3.90.1150.10">
    <property type="entry name" value="Aspartate Aminotransferase, domain 1"/>
    <property type="match status" value="1"/>
</dbReference>
<comment type="catalytic activity">
    <reaction evidence="6">
        <text>3-hydroxy-L-kynurenine + H2O = 3-hydroxyanthranilate + L-alanine + H(+)</text>
        <dbReference type="Rhea" id="RHEA:25143"/>
        <dbReference type="ChEBI" id="CHEBI:15377"/>
        <dbReference type="ChEBI" id="CHEBI:15378"/>
        <dbReference type="ChEBI" id="CHEBI:36559"/>
        <dbReference type="ChEBI" id="CHEBI:57972"/>
        <dbReference type="ChEBI" id="CHEBI:58125"/>
        <dbReference type="EC" id="3.7.1.3"/>
    </reaction>
</comment>
<dbReference type="Proteomes" id="UP000185783">
    <property type="component" value="Unassembled WGS sequence"/>
</dbReference>
<feature type="binding site" evidence="4">
    <location>
        <position position="269"/>
    </location>
    <ligand>
        <name>pyridoxal 5'-phosphate</name>
        <dbReference type="ChEBI" id="CHEBI:597326"/>
    </ligand>
</feature>
<dbReference type="NCBIfam" id="TIGR01814">
    <property type="entry name" value="kynureninase"/>
    <property type="match status" value="1"/>
</dbReference>
<evidence type="ECO:0000313" key="7">
    <source>
        <dbReference type="EMBL" id="OKL44157.1"/>
    </source>
</evidence>
<dbReference type="PIRSF" id="PIRSF038800">
    <property type="entry name" value="KYNU"/>
    <property type="match status" value="1"/>
</dbReference>
<gene>
    <name evidence="4" type="primary">kynU</name>
    <name evidence="7" type="ORF">A3843_06925</name>
</gene>
<evidence type="ECO:0000313" key="8">
    <source>
        <dbReference type="Proteomes" id="UP000185783"/>
    </source>
</evidence>
<name>A0A1U7JHG3_9HYPH</name>
<proteinExistence type="inferred from homology"/>
<evidence type="ECO:0000256" key="3">
    <source>
        <dbReference type="ARBA" id="ARBA00022898"/>
    </source>
</evidence>
<evidence type="ECO:0000256" key="1">
    <source>
        <dbReference type="ARBA" id="ARBA00022642"/>
    </source>
</evidence>
<dbReference type="PANTHER" id="PTHR14084">
    <property type="entry name" value="KYNURENINASE"/>
    <property type="match status" value="1"/>
</dbReference>
<organism evidence="7 8">
    <name type="scientific">Pseudovibrio exalbescens</name>
    <dbReference type="NCBI Taxonomy" id="197461"/>
    <lineage>
        <taxon>Bacteria</taxon>
        <taxon>Pseudomonadati</taxon>
        <taxon>Pseudomonadota</taxon>
        <taxon>Alphaproteobacteria</taxon>
        <taxon>Hyphomicrobiales</taxon>
        <taxon>Stappiaceae</taxon>
        <taxon>Pseudovibrio</taxon>
    </lineage>
</organism>
<dbReference type="GO" id="GO:0030170">
    <property type="term" value="F:pyridoxal phosphate binding"/>
    <property type="evidence" value="ECO:0007669"/>
    <property type="project" value="UniProtKB-UniRule"/>
</dbReference>
<comment type="cofactor">
    <cofactor evidence="4 6">
        <name>pyridoxal 5'-phosphate</name>
        <dbReference type="ChEBI" id="CHEBI:597326"/>
    </cofactor>
</comment>
<sequence>MRPTKTDFTATKTRFNLPENVIYLDGNSLGALPKGVAERVQRVVNDQWGTSLIRGWNDHGWIHTPSTIGDRIGQLIGAAPGTVLCTDNTSINVFKVLGAALKLRPDRKVILSDTGNFPTDLYMAQGLNQLLDAGHELKLVAPEEVEAALDDTIAVMMVTEVDYRTGRRHDMKHLTKAAHDAGALAIWDLAHSAGAFPVKLDACDADFAIGCGYKYLNGGPGAPAFVYANKKHHETMRTPLAGWWGHAAPFDFDLNYRPASGIDQMRVGTAPILAMAAMDAALDLWDDVDLEDIRTRSVDLCELFIAEVEARCPELELASPRDANVRGSQVSFRSQNGYAVMQALIAAGVIGDFRAPDIIRFGFTPLYISLEDVVRAAEILEDTLKFRKWDKPEYSVRAAVT</sequence>
<dbReference type="InterPro" id="IPR015424">
    <property type="entry name" value="PyrdxlP-dep_Trfase"/>
</dbReference>
<comment type="catalytic activity">
    <reaction evidence="4 6">
        <text>L-kynurenine + H2O = anthranilate + L-alanine + H(+)</text>
        <dbReference type="Rhea" id="RHEA:16813"/>
        <dbReference type="ChEBI" id="CHEBI:15377"/>
        <dbReference type="ChEBI" id="CHEBI:15378"/>
        <dbReference type="ChEBI" id="CHEBI:16567"/>
        <dbReference type="ChEBI" id="CHEBI:57959"/>
        <dbReference type="ChEBI" id="CHEBI:57972"/>
        <dbReference type="EC" id="3.7.1.3"/>
    </reaction>
</comment>
<comment type="similarity">
    <text evidence="4 6">Belongs to the kynureninase family.</text>
</comment>
<dbReference type="UniPathway" id="UPA00253">
    <property type="reaction ID" value="UER00329"/>
</dbReference>
<keyword evidence="8" id="KW-1185">Reference proteome</keyword>
<comment type="function">
    <text evidence="4 6">Catalyzes the cleavage of L-kynurenine (L-Kyn) and L-3-hydroxykynurenine (L-3OHKyn) into anthranilic acid (AA) and 3-hydroxyanthranilic acid (3-OHAA), respectively.</text>
</comment>
<dbReference type="EMBL" id="LVVZ01000014">
    <property type="protein sequence ID" value="OKL44157.1"/>
    <property type="molecule type" value="Genomic_DNA"/>
</dbReference>
<feature type="binding site" evidence="4">
    <location>
        <position position="90"/>
    </location>
    <ligand>
        <name>pyridoxal 5'-phosphate</name>
        <dbReference type="ChEBI" id="CHEBI:597326"/>
    </ligand>
</feature>
<comment type="caution">
    <text evidence="7">The sequence shown here is derived from an EMBL/GenBank/DDBJ whole genome shotgun (WGS) entry which is preliminary data.</text>
</comment>
<comment type="pathway">
    <text evidence="4 6">Amino-acid degradation; L-kynurenine degradation; L-alanine and anthranilate from L-kynurenine: step 1/1.</text>
</comment>
<evidence type="ECO:0000256" key="2">
    <source>
        <dbReference type="ARBA" id="ARBA00022801"/>
    </source>
</evidence>
<keyword evidence="3 4" id="KW-0663">Pyridoxal phosphate</keyword>
<dbReference type="GO" id="GO:0019441">
    <property type="term" value="P:L-tryptophan catabolic process to kynurenine"/>
    <property type="evidence" value="ECO:0007669"/>
    <property type="project" value="TreeGrafter"/>
</dbReference>
<dbReference type="UniPathway" id="UPA00334">
    <property type="reaction ID" value="UER00455"/>
</dbReference>
<dbReference type="GO" id="GO:0019805">
    <property type="term" value="P:quinolinate biosynthetic process"/>
    <property type="evidence" value="ECO:0007669"/>
    <property type="project" value="UniProtKB-UniRule"/>
</dbReference>
<dbReference type="InterPro" id="IPR015422">
    <property type="entry name" value="PyrdxlP-dep_Trfase_small"/>
</dbReference>
<dbReference type="AlphaFoldDB" id="A0A1U7JHG3"/>
<feature type="binding site" evidence="4">
    <location>
        <position position="89"/>
    </location>
    <ligand>
        <name>pyridoxal 5'-phosphate</name>
        <dbReference type="ChEBI" id="CHEBI:597326"/>
    </ligand>
</feature>
<dbReference type="InterPro" id="IPR010111">
    <property type="entry name" value="Kynureninase"/>
</dbReference>
<protein>
    <recommendedName>
        <fullName evidence="4 5">Kynureninase</fullName>
        <ecNumber evidence="4 5">3.7.1.3</ecNumber>
    </recommendedName>
    <alternativeName>
        <fullName evidence="4">L-kynurenine hydrolase</fullName>
    </alternativeName>
</protein>
<feature type="binding site" evidence="4">
    <location>
        <position position="159"/>
    </location>
    <ligand>
        <name>pyridoxal 5'-phosphate</name>
        <dbReference type="ChEBI" id="CHEBI:597326"/>
    </ligand>
</feature>
<keyword evidence="1 4" id="KW-0662">Pyridine nucleotide biosynthesis</keyword>
<dbReference type="SUPFAM" id="SSF53383">
    <property type="entry name" value="PLP-dependent transferases"/>
    <property type="match status" value="1"/>
</dbReference>
<evidence type="ECO:0000256" key="6">
    <source>
        <dbReference type="PIRNR" id="PIRNR038800"/>
    </source>
</evidence>
<comment type="subunit">
    <text evidence="4 6">Homodimer.</text>
</comment>
<feature type="binding site" evidence="4">
    <location>
        <begin position="117"/>
        <end position="120"/>
    </location>
    <ligand>
        <name>pyridoxal 5'-phosphate</name>
        <dbReference type="ChEBI" id="CHEBI:597326"/>
    </ligand>
</feature>
<evidence type="ECO:0000256" key="4">
    <source>
        <dbReference type="HAMAP-Rule" id="MF_01970"/>
    </source>
</evidence>
<feature type="modified residue" description="N6-(pyridoxal phosphate)lysine" evidence="4">
    <location>
        <position position="214"/>
    </location>
</feature>
<dbReference type="Gene3D" id="3.40.640.10">
    <property type="entry name" value="Type I PLP-dependent aspartate aminotransferase-like (Major domain)"/>
    <property type="match status" value="1"/>
</dbReference>
<feature type="binding site" evidence="4">
    <location>
        <position position="243"/>
    </location>
    <ligand>
        <name>pyridoxal 5'-phosphate</name>
        <dbReference type="ChEBI" id="CHEBI:597326"/>
    </ligand>
</feature>
<dbReference type="STRING" id="197461.A3843_06925"/>
<dbReference type="Pfam" id="PF22580">
    <property type="entry name" value="KYNU_C"/>
    <property type="match status" value="1"/>
</dbReference>
<dbReference type="HAMAP" id="MF_01970">
    <property type="entry name" value="Kynureninase"/>
    <property type="match status" value="1"/>
</dbReference>
<dbReference type="InterPro" id="IPR015421">
    <property type="entry name" value="PyrdxlP-dep_Trfase_major"/>
</dbReference>
<feature type="binding site" evidence="4">
    <location>
        <position position="188"/>
    </location>
    <ligand>
        <name>pyridoxal 5'-phosphate</name>
        <dbReference type="ChEBI" id="CHEBI:597326"/>
    </ligand>
</feature>
<dbReference type="GO" id="GO:0005737">
    <property type="term" value="C:cytoplasm"/>
    <property type="evidence" value="ECO:0007669"/>
    <property type="project" value="UniProtKB-UniRule"/>
</dbReference>
<evidence type="ECO:0000256" key="5">
    <source>
        <dbReference type="NCBIfam" id="TIGR01814"/>
    </source>
</evidence>
<dbReference type="GO" id="GO:0043420">
    <property type="term" value="P:anthranilate metabolic process"/>
    <property type="evidence" value="ECO:0007669"/>
    <property type="project" value="TreeGrafter"/>
</dbReference>
<accession>A0A1U7JHG3</accession>
<dbReference type="GO" id="GO:0009435">
    <property type="term" value="P:NAD+ biosynthetic process"/>
    <property type="evidence" value="ECO:0007669"/>
    <property type="project" value="UniProtKB-UniRule"/>
</dbReference>
<dbReference type="GO" id="GO:0030429">
    <property type="term" value="F:kynureninase activity"/>
    <property type="evidence" value="ECO:0007669"/>
    <property type="project" value="UniProtKB-UniRule"/>
</dbReference>
<dbReference type="GO" id="GO:0097053">
    <property type="term" value="P:L-kynurenine catabolic process"/>
    <property type="evidence" value="ECO:0007669"/>
    <property type="project" value="UniProtKB-UniRule"/>
</dbReference>
<comment type="pathway">
    <text evidence="4 6">Cofactor biosynthesis; NAD(+) biosynthesis; quinolinate from L-kynurenine: step 2/3.</text>
</comment>
<dbReference type="EC" id="3.7.1.3" evidence="4 5"/>